<dbReference type="InterPro" id="IPR002123">
    <property type="entry name" value="Plipid/glycerol_acylTrfase"/>
</dbReference>
<dbReference type="Proteomes" id="UP000617951">
    <property type="component" value="Unassembled WGS sequence"/>
</dbReference>
<gene>
    <name evidence="2" type="ORF">H8693_09090</name>
</gene>
<proteinExistence type="predicted"/>
<dbReference type="Pfam" id="PF01553">
    <property type="entry name" value="Acyltransferase"/>
    <property type="match status" value="1"/>
</dbReference>
<keyword evidence="2" id="KW-0012">Acyltransferase</keyword>
<dbReference type="SUPFAM" id="SSF69593">
    <property type="entry name" value="Glycerol-3-phosphate (1)-acyltransferase"/>
    <property type="match status" value="1"/>
</dbReference>
<dbReference type="RefSeq" id="WP_249280706.1">
    <property type="nucleotide sequence ID" value="NZ_JACRSS010000005.1"/>
</dbReference>
<evidence type="ECO:0000313" key="3">
    <source>
        <dbReference type="Proteomes" id="UP000617951"/>
    </source>
</evidence>
<keyword evidence="2" id="KW-0808">Transferase</keyword>
<dbReference type="EMBL" id="JACRSS010000005">
    <property type="protein sequence ID" value="MBC8539086.1"/>
    <property type="molecule type" value="Genomic_DNA"/>
</dbReference>
<keyword evidence="3" id="KW-1185">Reference proteome</keyword>
<accession>A0A926DJ05</accession>
<sequence length="256" mass="29848">MQKKKKRYYSTTKRYAAWKHPHLFFRGILAIGRLVFPKHKTCWQEEPPPGEAAIYCANHAGAYGPVVMVTNFPRPFRPWVIDQVCFMKTFPAFSRMDFWHPKNPFSKGLFWVLSYLLAPLAKVIFCGVEAIPAHFNDNAHVTIQKSVQTLREGKNVVIFPENRTPYSEYNEDFSSGFVYVARRYYRKTGQCLRFYPVFACRFNHTIQVGKPTVFRPEADFAEERERIKNYLRDEMTRLGRAQGGPAEYDVADKPVL</sequence>
<reference evidence="2" key="1">
    <citation type="submission" date="2020-08" db="EMBL/GenBank/DDBJ databases">
        <title>Genome public.</title>
        <authorList>
            <person name="Liu C."/>
            <person name="Sun Q."/>
        </authorList>
    </citation>
    <scope>NUCLEOTIDE SEQUENCE</scope>
    <source>
        <strain evidence="2">NSJ-63</strain>
    </source>
</reference>
<evidence type="ECO:0000313" key="2">
    <source>
        <dbReference type="EMBL" id="MBC8539086.1"/>
    </source>
</evidence>
<organism evidence="2 3">
    <name type="scientific">Guopingia tenuis</name>
    <dbReference type="NCBI Taxonomy" id="2763656"/>
    <lineage>
        <taxon>Bacteria</taxon>
        <taxon>Bacillati</taxon>
        <taxon>Bacillota</taxon>
        <taxon>Clostridia</taxon>
        <taxon>Christensenellales</taxon>
        <taxon>Christensenellaceae</taxon>
        <taxon>Guopingia</taxon>
    </lineage>
</organism>
<name>A0A926DJ05_9FIRM</name>
<feature type="domain" description="Phospholipid/glycerol acyltransferase" evidence="1">
    <location>
        <begin position="48"/>
        <end position="184"/>
    </location>
</feature>
<dbReference type="AlphaFoldDB" id="A0A926DJ05"/>
<evidence type="ECO:0000259" key="1">
    <source>
        <dbReference type="Pfam" id="PF01553"/>
    </source>
</evidence>
<protein>
    <submittedName>
        <fullName evidence="2">1-acyl-sn-glycerol-3-phosphate acyltransferase</fullName>
    </submittedName>
</protein>
<comment type="caution">
    <text evidence="2">The sequence shown here is derived from an EMBL/GenBank/DDBJ whole genome shotgun (WGS) entry which is preliminary data.</text>
</comment>
<dbReference type="GO" id="GO:0016746">
    <property type="term" value="F:acyltransferase activity"/>
    <property type="evidence" value="ECO:0007669"/>
    <property type="project" value="UniProtKB-KW"/>
</dbReference>